<dbReference type="EMBL" id="CAUYUJ010008061">
    <property type="protein sequence ID" value="CAK0822762.1"/>
    <property type="molecule type" value="Genomic_DNA"/>
</dbReference>
<evidence type="ECO:0000313" key="1">
    <source>
        <dbReference type="EMBL" id="CAK0822762.1"/>
    </source>
</evidence>
<accession>A0ABN9RUB5</accession>
<name>A0ABN9RUB5_9DINO</name>
<keyword evidence="2" id="KW-1185">Reference proteome</keyword>
<dbReference type="Proteomes" id="UP001189429">
    <property type="component" value="Unassembled WGS sequence"/>
</dbReference>
<proteinExistence type="predicted"/>
<comment type="caution">
    <text evidence="1">The sequence shown here is derived from an EMBL/GenBank/DDBJ whole genome shotgun (WGS) entry which is preliminary data.</text>
</comment>
<gene>
    <name evidence="1" type="ORF">PCOR1329_LOCUS23695</name>
</gene>
<evidence type="ECO:0000313" key="2">
    <source>
        <dbReference type="Proteomes" id="UP001189429"/>
    </source>
</evidence>
<organism evidence="1 2">
    <name type="scientific">Prorocentrum cordatum</name>
    <dbReference type="NCBI Taxonomy" id="2364126"/>
    <lineage>
        <taxon>Eukaryota</taxon>
        <taxon>Sar</taxon>
        <taxon>Alveolata</taxon>
        <taxon>Dinophyceae</taxon>
        <taxon>Prorocentrales</taxon>
        <taxon>Prorocentraceae</taxon>
        <taxon>Prorocentrum</taxon>
    </lineage>
</organism>
<reference evidence="1" key="1">
    <citation type="submission" date="2023-10" db="EMBL/GenBank/DDBJ databases">
        <authorList>
            <person name="Chen Y."/>
            <person name="Shah S."/>
            <person name="Dougan E. K."/>
            <person name="Thang M."/>
            <person name="Chan C."/>
        </authorList>
    </citation>
    <scope>NUCLEOTIDE SEQUENCE [LARGE SCALE GENOMIC DNA]</scope>
</reference>
<sequence length="102" mass="10386">MGSNADRRNPRGRAASAAALDALAACGGASSLSLTCLLTPPRGDLLCLLLAPLSPAPSLRGTGRREAGLQQVHRRASWGRNCEGLQPMAPGATLLSDALGVL</sequence>
<protein>
    <submittedName>
        <fullName evidence="1">Uncharacterized protein</fullName>
    </submittedName>
</protein>